<sequence>MRIIVDADACPGKNIIEDVAKSYRLEVIMFCDINHILKSNYSSIKYVDSGFQSVDMYVVNEAKKEDIVITQDYGVATIVLGKGSSAISPKGKIYSNDNIDRMLFERHMHSKLRKSGVKVSNSKKRTHDDDERLRNNLTKIIKNNLNRG</sequence>
<evidence type="ECO:0000256" key="2">
    <source>
        <dbReference type="HAMAP-Rule" id="MF_00489"/>
    </source>
</evidence>
<evidence type="ECO:0000313" key="4">
    <source>
        <dbReference type="Proteomes" id="UP001501510"/>
    </source>
</evidence>
<dbReference type="RefSeq" id="WP_343758283.1">
    <property type="nucleotide sequence ID" value="NZ_BAAACG010000003.1"/>
</dbReference>
<dbReference type="NCBIfam" id="NF001095">
    <property type="entry name" value="PRK00124.1"/>
    <property type="match status" value="1"/>
</dbReference>
<dbReference type="Pfam" id="PF02639">
    <property type="entry name" value="DUF188"/>
    <property type="match status" value="1"/>
</dbReference>
<dbReference type="PANTHER" id="PTHR35146">
    <property type="entry name" value="UPF0178 PROTEIN YAII"/>
    <property type="match status" value="1"/>
</dbReference>
<evidence type="ECO:0000313" key="3">
    <source>
        <dbReference type="EMBL" id="GAA0733219.1"/>
    </source>
</evidence>
<proteinExistence type="inferred from homology"/>
<dbReference type="PANTHER" id="PTHR35146:SF1">
    <property type="entry name" value="UPF0178 PROTEIN YAII"/>
    <property type="match status" value="1"/>
</dbReference>
<gene>
    <name evidence="3" type="ORF">GCM10008906_03720</name>
</gene>
<comment type="similarity">
    <text evidence="1 2">Belongs to the UPF0178 family.</text>
</comment>
<reference evidence="3 4" key="1">
    <citation type="journal article" date="2019" name="Int. J. Syst. Evol. Microbiol.">
        <title>The Global Catalogue of Microorganisms (GCM) 10K type strain sequencing project: providing services to taxonomists for standard genome sequencing and annotation.</title>
        <authorList>
            <consortium name="The Broad Institute Genomics Platform"/>
            <consortium name="The Broad Institute Genome Sequencing Center for Infectious Disease"/>
            <person name="Wu L."/>
            <person name="Ma J."/>
        </authorList>
    </citation>
    <scope>NUCLEOTIDE SEQUENCE [LARGE SCALE GENOMIC DNA]</scope>
    <source>
        <strain evidence="3 4">JCM 1407</strain>
    </source>
</reference>
<dbReference type="InterPro" id="IPR003791">
    <property type="entry name" value="UPF0178"/>
</dbReference>
<accession>A0ABN1J9W7</accession>
<dbReference type="HAMAP" id="MF_00489">
    <property type="entry name" value="UPF0178"/>
    <property type="match status" value="1"/>
</dbReference>
<dbReference type="Proteomes" id="UP001501510">
    <property type="component" value="Unassembled WGS sequence"/>
</dbReference>
<evidence type="ECO:0000256" key="1">
    <source>
        <dbReference type="ARBA" id="ARBA00008522"/>
    </source>
</evidence>
<name>A0ABN1J9W7_9CLOT</name>
<organism evidence="3 4">
    <name type="scientific">Clostridium oceanicum</name>
    <dbReference type="NCBI Taxonomy" id="1543"/>
    <lineage>
        <taxon>Bacteria</taxon>
        <taxon>Bacillati</taxon>
        <taxon>Bacillota</taxon>
        <taxon>Clostridia</taxon>
        <taxon>Eubacteriales</taxon>
        <taxon>Clostridiaceae</taxon>
        <taxon>Clostridium</taxon>
    </lineage>
</organism>
<protein>
    <recommendedName>
        <fullName evidence="2">UPF0178 protein GCM10008906_03720</fullName>
    </recommendedName>
</protein>
<comment type="caution">
    <text evidence="3">The sequence shown here is derived from an EMBL/GenBank/DDBJ whole genome shotgun (WGS) entry which is preliminary data.</text>
</comment>
<dbReference type="EMBL" id="BAAACG010000003">
    <property type="protein sequence ID" value="GAA0733219.1"/>
    <property type="molecule type" value="Genomic_DNA"/>
</dbReference>
<keyword evidence="4" id="KW-1185">Reference proteome</keyword>